<feature type="region of interest" description="Disordered" evidence="1">
    <location>
        <begin position="1"/>
        <end position="55"/>
    </location>
</feature>
<feature type="compositionally biased region" description="Low complexity" evidence="1">
    <location>
        <begin position="42"/>
        <end position="53"/>
    </location>
</feature>
<evidence type="ECO:0000313" key="3">
    <source>
        <dbReference type="Proteomes" id="UP000422736"/>
    </source>
</evidence>
<dbReference type="EMBL" id="CP015055">
    <property type="protein sequence ID" value="QGN14240.1"/>
    <property type="molecule type" value="Genomic_DNA"/>
</dbReference>
<sequence length="283" mass="33131">MYSEMDSKERLERRRAKFSEQRRQELLNDPLQDKGLLSRGLSDPSATDSSSDSNAMTRLMNHQKYRDQLFEEIKQLPASDERMEHGLRKLREIIISIRKREHHDPAFLKFTDEVYIYSANYYLDQEHIDWTKLLGVLSANSTSSKEFLTCKTLYHSIELQEHTHSIQAITLSSHLFEHPTLCKSIILSCALDNPHQWFTTLAQFKDHSPFLYKFLSRLPYHRKSINEIIKTISKSYRQLSLEYISQFWFASVPIPHLKQLIASLYTTIDTPSGSTIVKFAQKT</sequence>
<gene>
    <name evidence="2" type="ORF">FIM1_896</name>
</gene>
<proteinExistence type="predicted"/>
<dbReference type="Proteomes" id="UP000422736">
    <property type="component" value="Chromosome 2"/>
</dbReference>
<name>A0ABX6EPQ2_KLUMA</name>
<organism evidence="2 3">
    <name type="scientific">Kluyveromyces marxianus</name>
    <name type="common">Yeast</name>
    <name type="synonym">Candida kefyr</name>
    <dbReference type="NCBI Taxonomy" id="4911"/>
    <lineage>
        <taxon>Eukaryota</taxon>
        <taxon>Fungi</taxon>
        <taxon>Dikarya</taxon>
        <taxon>Ascomycota</taxon>
        <taxon>Saccharomycotina</taxon>
        <taxon>Saccharomycetes</taxon>
        <taxon>Saccharomycetales</taxon>
        <taxon>Saccharomycetaceae</taxon>
        <taxon>Kluyveromyces</taxon>
    </lineage>
</organism>
<reference evidence="2 3" key="1">
    <citation type="submission" date="2016-03" db="EMBL/GenBank/DDBJ databases">
        <title>How can Kluyveromyces marxianus grow so fast - potential evolutionary course in Saccharomyces Complex revealed by comparative genomics.</title>
        <authorList>
            <person name="Mo W."/>
            <person name="Lu W."/>
            <person name="Yang X."/>
            <person name="Qi J."/>
            <person name="Lv H."/>
        </authorList>
    </citation>
    <scope>NUCLEOTIDE SEQUENCE [LARGE SCALE GENOMIC DNA]</scope>
    <source>
        <strain evidence="2 3">FIM1</strain>
    </source>
</reference>
<accession>A0ABX6EPQ2</accession>
<protein>
    <submittedName>
        <fullName evidence="2">Uncharacterized protein</fullName>
    </submittedName>
</protein>
<feature type="compositionally biased region" description="Basic and acidic residues" evidence="1">
    <location>
        <begin position="1"/>
        <end position="26"/>
    </location>
</feature>
<evidence type="ECO:0000256" key="1">
    <source>
        <dbReference type="SAM" id="MobiDB-lite"/>
    </source>
</evidence>
<keyword evidence="3" id="KW-1185">Reference proteome</keyword>
<evidence type="ECO:0000313" key="2">
    <source>
        <dbReference type="EMBL" id="QGN14240.1"/>
    </source>
</evidence>